<gene>
    <name evidence="1" type="ORF">SD71_15060</name>
</gene>
<dbReference type="EMBL" id="JXAL01000024">
    <property type="protein sequence ID" value="KIL34999.1"/>
    <property type="molecule type" value="Genomic_DNA"/>
</dbReference>
<evidence type="ECO:0000313" key="2">
    <source>
        <dbReference type="Proteomes" id="UP000054526"/>
    </source>
</evidence>
<evidence type="ECO:0008006" key="3">
    <source>
        <dbReference type="Google" id="ProtNLM"/>
    </source>
</evidence>
<evidence type="ECO:0000313" key="1">
    <source>
        <dbReference type="EMBL" id="KIL34999.1"/>
    </source>
</evidence>
<keyword evidence="2" id="KW-1185">Reference proteome</keyword>
<proteinExistence type="predicted"/>
<name>A0ABR5A1S5_9BACL</name>
<protein>
    <recommendedName>
        <fullName evidence="3">Lipoprotein</fullName>
    </recommendedName>
</protein>
<comment type="caution">
    <text evidence="1">The sequence shown here is derived from an EMBL/GenBank/DDBJ whole genome shotgun (WGS) entry which is preliminary data.</text>
</comment>
<dbReference type="Proteomes" id="UP000054526">
    <property type="component" value="Unassembled WGS sequence"/>
</dbReference>
<accession>A0ABR5A1S5</accession>
<organism evidence="1 2">
    <name type="scientific">Cohnella kolymensis</name>
    <dbReference type="NCBI Taxonomy" id="1590652"/>
    <lineage>
        <taxon>Bacteria</taxon>
        <taxon>Bacillati</taxon>
        <taxon>Bacillota</taxon>
        <taxon>Bacilli</taxon>
        <taxon>Bacillales</taxon>
        <taxon>Paenibacillaceae</taxon>
        <taxon>Cohnella</taxon>
    </lineage>
</organism>
<reference evidence="1 2" key="1">
    <citation type="submission" date="2014-12" db="EMBL/GenBank/DDBJ databases">
        <title>Draft genome sequence of Cohnella kolymensis strain B-2846.</title>
        <authorList>
            <person name="Karlyshev A.V."/>
            <person name="Kudryashova E.B."/>
        </authorList>
    </citation>
    <scope>NUCLEOTIDE SEQUENCE [LARGE SCALE GENOMIC DNA]</scope>
    <source>
        <strain evidence="1 2">VKM B-2846</strain>
    </source>
</reference>
<sequence length="132" mass="14812">MILFFVVGIVGCNSDVLNGKEMVGIKIECADGCKTMKTPPFTEKIVTYENVDELRIFQRANSKAVKMQGELDYSVMFFMYLSFEDGTQKKFVLNVADEDGRTALLVDTADSGQGYTIPKDQTNELRKIIYNG</sequence>
<dbReference type="RefSeq" id="WP_041064864.1">
    <property type="nucleotide sequence ID" value="NZ_JXAL01000024.1"/>
</dbReference>